<gene>
    <name evidence="2" type="ORF">SAMN05444484_102696</name>
</gene>
<dbReference type="RefSeq" id="WP_068842131.1">
    <property type="nucleotide sequence ID" value="NZ_FRBT01000002.1"/>
</dbReference>
<reference evidence="3" key="1">
    <citation type="submission" date="2016-11" db="EMBL/GenBank/DDBJ databases">
        <authorList>
            <person name="Varghese N."/>
            <person name="Submissions S."/>
        </authorList>
    </citation>
    <scope>NUCLEOTIDE SEQUENCE [LARGE SCALE GENOMIC DNA]</scope>
    <source>
        <strain evidence="3">DSM 24724</strain>
    </source>
</reference>
<dbReference type="OrthoDB" id="1099258at2"/>
<feature type="signal peptide" evidence="1">
    <location>
        <begin position="1"/>
        <end position="21"/>
    </location>
</feature>
<keyword evidence="3" id="KW-1185">Reference proteome</keyword>
<organism evidence="2 3">
    <name type="scientific">Flavobacterium chilense</name>
    <dbReference type="NCBI Taxonomy" id="946677"/>
    <lineage>
        <taxon>Bacteria</taxon>
        <taxon>Pseudomonadati</taxon>
        <taxon>Bacteroidota</taxon>
        <taxon>Flavobacteriia</taxon>
        <taxon>Flavobacteriales</taxon>
        <taxon>Flavobacteriaceae</taxon>
        <taxon>Flavobacterium</taxon>
    </lineage>
</organism>
<evidence type="ECO:0000313" key="2">
    <source>
        <dbReference type="EMBL" id="SHL82205.1"/>
    </source>
</evidence>
<keyword evidence="1" id="KW-0732">Signal</keyword>
<evidence type="ECO:0000313" key="3">
    <source>
        <dbReference type="Proteomes" id="UP000184028"/>
    </source>
</evidence>
<dbReference type="SUPFAM" id="SSF160574">
    <property type="entry name" value="BT0923-like"/>
    <property type="match status" value="1"/>
</dbReference>
<evidence type="ECO:0000256" key="1">
    <source>
        <dbReference type="SAM" id="SignalP"/>
    </source>
</evidence>
<protein>
    <recommendedName>
        <fullName evidence="4">Beta-lactamase-inhibitor-like, PepSY-like</fullName>
    </recommendedName>
</protein>
<accession>A0A1M7DRT8</accession>
<dbReference type="AlphaFoldDB" id="A0A1M7DRT8"/>
<proteinExistence type="predicted"/>
<dbReference type="STRING" id="946677.SAMN05444484_102696"/>
<evidence type="ECO:0008006" key="4">
    <source>
        <dbReference type="Google" id="ProtNLM"/>
    </source>
</evidence>
<dbReference type="EMBL" id="FRBT01000002">
    <property type="protein sequence ID" value="SHL82205.1"/>
    <property type="molecule type" value="Genomic_DNA"/>
</dbReference>
<name>A0A1M7DRT8_9FLAO</name>
<sequence length="101" mass="11170">MKKLILSAVIVLGSLFMNAEAAIIKKSVLNVVKVQDDFKEIKLDALPQEVKSTIEKSFPGSTLVKAYVNPKKQYKLELNSGASQSKHFVFTDDKGVIAPKY</sequence>
<dbReference type="Proteomes" id="UP000184028">
    <property type="component" value="Unassembled WGS sequence"/>
</dbReference>
<feature type="chain" id="PRO_5009925113" description="Beta-lactamase-inhibitor-like, PepSY-like" evidence="1">
    <location>
        <begin position="22"/>
        <end position="101"/>
    </location>
</feature>